<protein>
    <submittedName>
        <fullName evidence="8">RNA polymerase ECF-type sigma factor</fullName>
    </submittedName>
</protein>
<dbReference type="InterPro" id="IPR007627">
    <property type="entry name" value="RNA_pol_sigma70_r2"/>
</dbReference>
<dbReference type="AlphaFoldDB" id="A0A3B1ANF5"/>
<dbReference type="Pfam" id="PF08281">
    <property type="entry name" value="Sigma70_r4_2"/>
    <property type="match status" value="1"/>
</dbReference>
<dbReference type="Gene3D" id="1.10.10.10">
    <property type="entry name" value="Winged helix-like DNA-binding domain superfamily/Winged helix DNA-binding domain"/>
    <property type="match status" value="1"/>
</dbReference>
<keyword evidence="4" id="KW-0238">DNA-binding</keyword>
<evidence type="ECO:0000256" key="4">
    <source>
        <dbReference type="ARBA" id="ARBA00023125"/>
    </source>
</evidence>
<dbReference type="Pfam" id="PF04542">
    <property type="entry name" value="Sigma70_r2"/>
    <property type="match status" value="1"/>
</dbReference>
<keyword evidence="3" id="KW-0731">Sigma factor</keyword>
<keyword evidence="2" id="KW-0805">Transcription regulation</keyword>
<dbReference type="PANTHER" id="PTHR43133">
    <property type="entry name" value="RNA POLYMERASE ECF-TYPE SIGMA FACTO"/>
    <property type="match status" value="1"/>
</dbReference>
<dbReference type="GO" id="GO:0016987">
    <property type="term" value="F:sigma factor activity"/>
    <property type="evidence" value="ECO:0007669"/>
    <property type="project" value="UniProtKB-KW"/>
</dbReference>
<dbReference type="InterPro" id="IPR000838">
    <property type="entry name" value="RNA_pol_sigma70_ECF_CS"/>
</dbReference>
<evidence type="ECO:0000259" key="7">
    <source>
        <dbReference type="Pfam" id="PF08281"/>
    </source>
</evidence>
<feature type="domain" description="RNA polymerase sigma-70 region 2" evidence="6">
    <location>
        <begin position="14"/>
        <end position="80"/>
    </location>
</feature>
<dbReference type="PANTHER" id="PTHR43133:SF51">
    <property type="entry name" value="RNA POLYMERASE SIGMA FACTOR"/>
    <property type="match status" value="1"/>
</dbReference>
<evidence type="ECO:0000256" key="1">
    <source>
        <dbReference type="ARBA" id="ARBA00010641"/>
    </source>
</evidence>
<feature type="domain" description="RNA polymerase sigma factor 70 region 4 type 2" evidence="7">
    <location>
        <begin position="110"/>
        <end position="160"/>
    </location>
</feature>
<dbReference type="Gene3D" id="1.10.1740.10">
    <property type="match status" value="1"/>
</dbReference>
<dbReference type="SUPFAM" id="SSF88659">
    <property type="entry name" value="Sigma3 and sigma4 domains of RNA polymerase sigma factors"/>
    <property type="match status" value="1"/>
</dbReference>
<sequence>MSGMSRAESTFEALVNAYSTDLYRYAYWLCKEPQLAEDLVQETFMRAWKALDKLDKPESARAWLFTILRRELSRHLGKQKMDLVALESVVEADPNLFHDSSQGKVEAWVLRQALKKIEPQYLEPLLLQVIGGYRCDEIGEMMAVKKGAIMTRVSRARQQLRELLLNEPPTKMRLVK</sequence>
<evidence type="ECO:0000256" key="3">
    <source>
        <dbReference type="ARBA" id="ARBA00023082"/>
    </source>
</evidence>
<name>A0A3B1ANF5_9ZZZZ</name>
<dbReference type="InterPro" id="IPR013249">
    <property type="entry name" value="RNA_pol_sigma70_r4_t2"/>
</dbReference>
<evidence type="ECO:0000256" key="5">
    <source>
        <dbReference type="ARBA" id="ARBA00023163"/>
    </source>
</evidence>
<evidence type="ECO:0000259" key="6">
    <source>
        <dbReference type="Pfam" id="PF04542"/>
    </source>
</evidence>
<dbReference type="InterPro" id="IPR036388">
    <property type="entry name" value="WH-like_DNA-bd_sf"/>
</dbReference>
<gene>
    <name evidence="8" type="ORF">MNBD_GAMMA21-2634</name>
</gene>
<dbReference type="InterPro" id="IPR014284">
    <property type="entry name" value="RNA_pol_sigma-70_dom"/>
</dbReference>
<proteinExistence type="inferred from homology"/>
<dbReference type="InterPro" id="IPR039425">
    <property type="entry name" value="RNA_pol_sigma-70-like"/>
</dbReference>
<accession>A0A3B1ANF5</accession>
<comment type="similarity">
    <text evidence="1">Belongs to the sigma-70 factor family. ECF subfamily.</text>
</comment>
<dbReference type="PROSITE" id="PS01063">
    <property type="entry name" value="SIGMA70_ECF"/>
    <property type="match status" value="1"/>
</dbReference>
<dbReference type="GO" id="GO:0006352">
    <property type="term" value="P:DNA-templated transcription initiation"/>
    <property type="evidence" value="ECO:0007669"/>
    <property type="project" value="InterPro"/>
</dbReference>
<dbReference type="EMBL" id="UOFR01000084">
    <property type="protein sequence ID" value="VAX01404.1"/>
    <property type="molecule type" value="Genomic_DNA"/>
</dbReference>
<organism evidence="8">
    <name type="scientific">hydrothermal vent metagenome</name>
    <dbReference type="NCBI Taxonomy" id="652676"/>
    <lineage>
        <taxon>unclassified sequences</taxon>
        <taxon>metagenomes</taxon>
        <taxon>ecological metagenomes</taxon>
    </lineage>
</organism>
<dbReference type="InterPro" id="IPR013324">
    <property type="entry name" value="RNA_pol_sigma_r3/r4-like"/>
</dbReference>
<reference evidence="8" key="1">
    <citation type="submission" date="2018-06" db="EMBL/GenBank/DDBJ databases">
        <authorList>
            <person name="Zhirakovskaya E."/>
        </authorList>
    </citation>
    <scope>NUCLEOTIDE SEQUENCE</scope>
</reference>
<dbReference type="InterPro" id="IPR013325">
    <property type="entry name" value="RNA_pol_sigma_r2"/>
</dbReference>
<evidence type="ECO:0000256" key="2">
    <source>
        <dbReference type="ARBA" id="ARBA00023015"/>
    </source>
</evidence>
<evidence type="ECO:0000313" key="8">
    <source>
        <dbReference type="EMBL" id="VAX01404.1"/>
    </source>
</evidence>
<dbReference type="GO" id="GO:0003677">
    <property type="term" value="F:DNA binding"/>
    <property type="evidence" value="ECO:0007669"/>
    <property type="project" value="UniProtKB-KW"/>
</dbReference>
<dbReference type="NCBIfam" id="TIGR02937">
    <property type="entry name" value="sigma70-ECF"/>
    <property type="match status" value="1"/>
</dbReference>
<dbReference type="SUPFAM" id="SSF88946">
    <property type="entry name" value="Sigma2 domain of RNA polymerase sigma factors"/>
    <property type="match status" value="1"/>
</dbReference>
<keyword evidence="5" id="KW-0804">Transcription</keyword>